<dbReference type="PANTHER" id="PTHR33514">
    <property type="entry name" value="PROTEIN ABCI12, CHLOROPLASTIC"/>
    <property type="match status" value="1"/>
</dbReference>
<feature type="transmembrane region" description="Helical" evidence="6">
    <location>
        <begin position="61"/>
        <end position="93"/>
    </location>
</feature>
<reference evidence="7 8" key="1">
    <citation type="submission" date="2014-03" db="EMBL/GenBank/DDBJ databases">
        <title>Genomics of Bifidobacteria.</title>
        <authorList>
            <person name="Ventura M."/>
            <person name="Milani C."/>
            <person name="Lugli G.A."/>
        </authorList>
    </citation>
    <scope>NUCLEOTIDE SEQUENCE [LARGE SCALE GENOMIC DNA]</scope>
    <source>
        <strain evidence="7 8">LMG 21775</strain>
    </source>
</reference>
<feature type="transmembrane region" description="Helical" evidence="6">
    <location>
        <begin position="127"/>
        <end position="151"/>
    </location>
</feature>
<sequence>MSAEATLSEAVPPTSTPTEAASAAASSPAPSAMQRASTANAGTLQAGAAASGLSVDPRTSIALLVLVNILVLGGGPFILTLATAAFVAVLYLLCGRWRGALKFSVFILVCATVFLVLPRLVANPVTALVAVAAYWFTRFGVSCGYAAFFIATTGPAQIAAALVTLRFPRSVVVPLIVVIRFIPTVGQELRAINDAMLLRGIRPGALGAIMHPIRSSEFILVPLLAASSRIADDLSASSMLRGLGTHRHPTTIEALTFGTGDIFVCICSLLLIALRIFGGGIIL</sequence>
<name>A0A087CCU2_9BIFI</name>
<evidence type="ECO:0000256" key="6">
    <source>
        <dbReference type="SAM" id="Phobius"/>
    </source>
</evidence>
<dbReference type="GeneID" id="98300686"/>
<feature type="transmembrane region" description="Helical" evidence="6">
    <location>
        <begin position="254"/>
        <end position="277"/>
    </location>
</feature>
<evidence type="ECO:0000256" key="4">
    <source>
        <dbReference type="ARBA" id="ARBA00023136"/>
    </source>
</evidence>
<dbReference type="CDD" id="cd16914">
    <property type="entry name" value="EcfT"/>
    <property type="match status" value="1"/>
</dbReference>
<evidence type="ECO:0000313" key="8">
    <source>
        <dbReference type="Proteomes" id="UP000029050"/>
    </source>
</evidence>
<dbReference type="STRING" id="218140.BPSY_1497"/>
<accession>A0A087CCU2</accession>
<evidence type="ECO:0000256" key="5">
    <source>
        <dbReference type="SAM" id="MobiDB-lite"/>
    </source>
</evidence>
<proteinExistence type="predicted"/>
<feature type="compositionally biased region" description="Low complexity" evidence="5">
    <location>
        <begin position="8"/>
        <end position="24"/>
    </location>
</feature>
<comment type="subcellular location">
    <subcellularLocation>
        <location evidence="1">Membrane</location>
        <topology evidence="1">Multi-pass membrane protein</topology>
    </subcellularLocation>
</comment>
<dbReference type="eggNOG" id="COG0619">
    <property type="taxonomic scope" value="Bacteria"/>
</dbReference>
<evidence type="ECO:0000256" key="3">
    <source>
        <dbReference type="ARBA" id="ARBA00022989"/>
    </source>
</evidence>
<comment type="caution">
    <text evidence="7">The sequence shown here is derived from an EMBL/GenBank/DDBJ whole genome shotgun (WGS) entry which is preliminary data.</text>
</comment>
<evidence type="ECO:0000256" key="2">
    <source>
        <dbReference type="ARBA" id="ARBA00022692"/>
    </source>
</evidence>
<keyword evidence="3 6" id="KW-1133">Transmembrane helix</keyword>
<dbReference type="Proteomes" id="UP000029050">
    <property type="component" value="Unassembled WGS sequence"/>
</dbReference>
<evidence type="ECO:0000256" key="1">
    <source>
        <dbReference type="ARBA" id="ARBA00004141"/>
    </source>
</evidence>
<keyword evidence="4 6" id="KW-0472">Membrane</keyword>
<feature type="region of interest" description="Disordered" evidence="5">
    <location>
        <begin position="1"/>
        <end position="24"/>
    </location>
</feature>
<dbReference type="OrthoDB" id="3251998at2"/>
<protein>
    <submittedName>
        <fullName evidence="7">Putative ABC superfamily ATP binding cassette transporter associated permease</fullName>
    </submittedName>
</protein>
<dbReference type="GO" id="GO:0005886">
    <property type="term" value="C:plasma membrane"/>
    <property type="evidence" value="ECO:0007669"/>
    <property type="project" value="UniProtKB-ARBA"/>
</dbReference>
<evidence type="ECO:0000313" key="7">
    <source>
        <dbReference type="EMBL" id="KFI81092.1"/>
    </source>
</evidence>
<gene>
    <name evidence="7" type="ORF">BPSY_1497</name>
</gene>
<dbReference type="EMBL" id="JGZI01000010">
    <property type="protein sequence ID" value="KFI81092.1"/>
    <property type="molecule type" value="Genomic_DNA"/>
</dbReference>
<keyword evidence="8" id="KW-1185">Reference proteome</keyword>
<dbReference type="RefSeq" id="WP_157809786.1">
    <property type="nucleotide sequence ID" value="NZ_JGZI01000010.1"/>
</dbReference>
<organism evidence="7 8">
    <name type="scientific">Bifidobacterium psychraerophilum</name>
    <dbReference type="NCBI Taxonomy" id="218140"/>
    <lineage>
        <taxon>Bacteria</taxon>
        <taxon>Bacillati</taxon>
        <taxon>Actinomycetota</taxon>
        <taxon>Actinomycetes</taxon>
        <taxon>Bifidobacteriales</taxon>
        <taxon>Bifidobacteriaceae</taxon>
        <taxon>Bifidobacterium</taxon>
    </lineage>
</organism>
<dbReference type="PANTHER" id="PTHR33514:SF13">
    <property type="entry name" value="PROTEIN ABCI12, CHLOROPLASTIC"/>
    <property type="match status" value="1"/>
</dbReference>
<dbReference type="Pfam" id="PF02361">
    <property type="entry name" value="CbiQ"/>
    <property type="match status" value="1"/>
</dbReference>
<feature type="transmembrane region" description="Helical" evidence="6">
    <location>
        <begin position="100"/>
        <end position="121"/>
    </location>
</feature>
<keyword evidence="2 6" id="KW-0812">Transmembrane</keyword>
<dbReference type="InterPro" id="IPR003339">
    <property type="entry name" value="ABC/ECF_trnsptr_transmembrane"/>
</dbReference>
<dbReference type="AlphaFoldDB" id="A0A087CCU2"/>